<dbReference type="EMBL" id="QXFY01000982">
    <property type="protein sequence ID" value="KAE9331786.1"/>
    <property type="molecule type" value="Genomic_DNA"/>
</dbReference>
<reference evidence="1 2" key="1">
    <citation type="submission" date="2018-09" db="EMBL/GenBank/DDBJ databases">
        <title>Genomic investigation of the strawberry pathogen Phytophthora fragariae indicates pathogenicity is determined by transcriptional variation in three key races.</title>
        <authorList>
            <person name="Adams T.M."/>
            <person name="Armitage A.D."/>
            <person name="Sobczyk M.K."/>
            <person name="Bates H.J."/>
            <person name="Dunwell J.M."/>
            <person name="Nellist C.F."/>
            <person name="Harrison R.J."/>
        </authorList>
    </citation>
    <scope>NUCLEOTIDE SEQUENCE [LARGE SCALE GENOMIC DNA]</scope>
    <source>
        <strain evidence="1 2">NOV-77</strain>
    </source>
</reference>
<name>A0A6G0REP8_9STRA</name>
<organism evidence="1 2">
    <name type="scientific">Phytophthora fragariae</name>
    <dbReference type="NCBI Taxonomy" id="53985"/>
    <lineage>
        <taxon>Eukaryota</taxon>
        <taxon>Sar</taxon>
        <taxon>Stramenopiles</taxon>
        <taxon>Oomycota</taxon>
        <taxon>Peronosporomycetes</taxon>
        <taxon>Peronosporales</taxon>
        <taxon>Peronosporaceae</taxon>
        <taxon>Phytophthora</taxon>
    </lineage>
</organism>
<accession>A0A6G0REP8</accession>
<evidence type="ECO:0000313" key="2">
    <source>
        <dbReference type="Proteomes" id="UP000486351"/>
    </source>
</evidence>
<dbReference type="AlphaFoldDB" id="A0A6G0REP8"/>
<proteinExistence type="predicted"/>
<sequence>MLAATVTVANEERAWIPAANAHDRAVVMPSKKELGTWIPVDDDTTILGLDELLSEERLNEWINELGDSVTPPEQEDQVNVGDPSARGLITKLLRVYRGARAIALQQPPSMCDTISIRGSQRPFC</sequence>
<protein>
    <submittedName>
        <fullName evidence="1">Uncharacterized protein</fullName>
    </submittedName>
</protein>
<gene>
    <name evidence="1" type="ORF">PF008_g15258</name>
</gene>
<evidence type="ECO:0000313" key="1">
    <source>
        <dbReference type="EMBL" id="KAE9331786.1"/>
    </source>
</evidence>
<dbReference type="Proteomes" id="UP000486351">
    <property type="component" value="Unassembled WGS sequence"/>
</dbReference>
<comment type="caution">
    <text evidence="1">The sequence shown here is derived from an EMBL/GenBank/DDBJ whole genome shotgun (WGS) entry which is preliminary data.</text>
</comment>